<protein>
    <submittedName>
        <fullName evidence="2">Uncharacterized protein</fullName>
    </submittedName>
</protein>
<feature type="transmembrane region" description="Helical" evidence="1">
    <location>
        <begin position="196"/>
        <end position="217"/>
    </location>
</feature>
<dbReference type="PANTHER" id="PTHR21229:SF2">
    <property type="entry name" value="RE59932P"/>
    <property type="match status" value="1"/>
</dbReference>
<dbReference type="EMBL" id="LGRX02001158">
    <property type="protein sequence ID" value="KAK3286739.1"/>
    <property type="molecule type" value="Genomic_DNA"/>
</dbReference>
<name>A0AAE0GYN0_9CHLO</name>
<keyword evidence="1" id="KW-1133">Transmembrane helix</keyword>
<dbReference type="GO" id="GO:0016020">
    <property type="term" value="C:membrane"/>
    <property type="evidence" value="ECO:0007669"/>
    <property type="project" value="InterPro"/>
</dbReference>
<evidence type="ECO:0000313" key="3">
    <source>
        <dbReference type="Proteomes" id="UP001190700"/>
    </source>
</evidence>
<keyword evidence="3" id="KW-1185">Reference proteome</keyword>
<keyword evidence="1" id="KW-0472">Membrane</keyword>
<evidence type="ECO:0000313" key="2">
    <source>
        <dbReference type="EMBL" id="KAK3286739.1"/>
    </source>
</evidence>
<dbReference type="GO" id="GO:0005794">
    <property type="term" value="C:Golgi apparatus"/>
    <property type="evidence" value="ECO:0007669"/>
    <property type="project" value="TreeGrafter"/>
</dbReference>
<sequence length="369" mass="41856">MANCAPTSIRISFHLTAVMTNEYASFANGLDHLSADEVVLPFLHGGMCGVYLVAYVMWVRLVDAPRGSASRMKLVVAILISFKALLSLIQASRYHTFGVVGRHVVVDAYGSAEEHLPSLDREIEWSDNLEVSLRVLRGVLFFLITAVLAVGWLTLQPTYKQLRAAERVFLPALVPIQSFAYWLKLMLDEDVIAAPLFWQNVLHGVDGLCALVILVLVTRLMRREFLILGESMNFQQVMWYAYEEGILEQNLGTAYEMQRNKEIDQAIIVHNRLRQLRNVYLALVTSQFMPRLVSYLGASYLPLFMSYPNHFWLVAFGKEALVFGFDILIAKLAWAFISSPRNFETSLSEQPSKEPRAGTLGRYLHDTFR</sequence>
<evidence type="ECO:0000256" key="1">
    <source>
        <dbReference type="SAM" id="Phobius"/>
    </source>
</evidence>
<feature type="transmembrane region" description="Helical" evidence="1">
    <location>
        <begin position="42"/>
        <end position="62"/>
    </location>
</feature>
<feature type="transmembrane region" description="Helical" evidence="1">
    <location>
        <begin position="279"/>
        <end position="300"/>
    </location>
</feature>
<dbReference type="AlphaFoldDB" id="A0AAE0GYN0"/>
<proteinExistence type="predicted"/>
<dbReference type="Proteomes" id="UP001190700">
    <property type="component" value="Unassembled WGS sequence"/>
</dbReference>
<dbReference type="PANTHER" id="PTHR21229">
    <property type="entry name" value="LUNG SEVEN TRANSMEMBRANE RECEPTOR"/>
    <property type="match status" value="1"/>
</dbReference>
<gene>
    <name evidence="2" type="ORF">CYMTET_5723</name>
</gene>
<reference evidence="2 3" key="1">
    <citation type="journal article" date="2015" name="Genome Biol. Evol.">
        <title>Comparative Genomics of a Bacterivorous Green Alga Reveals Evolutionary Causalities and Consequences of Phago-Mixotrophic Mode of Nutrition.</title>
        <authorList>
            <person name="Burns J.A."/>
            <person name="Paasch A."/>
            <person name="Narechania A."/>
            <person name="Kim E."/>
        </authorList>
    </citation>
    <scope>NUCLEOTIDE SEQUENCE [LARGE SCALE GENOMIC DNA]</scope>
    <source>
        <strain evidence="2 3">PLY_AMNH</strain>
    </source>
</reference>
<accession>A0AAE0GYN0</accession>
<keyword evidence="1" id="KW-0812">Transmembrane</keyword>
<dbReference type="InterPro" id="IPR009637">
    <property type="entry name" value="GPR107/GPR108-like"/>
</dbReference>
<organism evidence="2 3">
    <name type="scientific">Cymbomonas tetramitiformis</name>
    <dbReference type="NCBI Taxonomy" id="36881"/>
    <lineage>
        <taxon>Eukaryota</taxon>
        <taxon>Viridiplantae</taxon>
        <taxon>Chlorophyta</taxon>
        <taxon>Pyramimonadophyceae</taxon>
        <taxon>Pyramimonadales</taxon>
        <taxon>Pyramimonadaceae</taxon>
        <taxon>Cymbomonas</taxon>
    </lineage>
</organism>
<feature type="transmembrane region" description="Helical" evidence="1">
    <location>
        <begin position="74"/>
        <end position="92"/>
    </location>
</feature>
<feature type="transmembrane region" description="Helical" evidence="1">
    <location>
        <begin position="320"/>
        <end position="337"/>
    </location>
</feature>
<feature type="transmembrane region" description="Helical" evidence="1">
    <location>
        <begin position="135"/>
        <end position="155"/>
    </location>
</feature>
<comment type="caution">
    <text evidence="2">The sequence shown here is derived from an EMBL/GenBank/DDBJ whole genome shotgun (WGS) entry which is preliminary data.</text>
</comment>
<feature type="transmembrane region" description="Helical" evidence="1">
    <location>
        <begin position="167"/>
        <end position="184"/>
    </location>
</feature>